<keyword evidence="3" id="KW-0206">Cytoskeleton</keyword>
<evidence type="ECO:0000256" key="6">
    <source>
        <dbReference type="ARBA" id="ARBA00046397"/>
    </source>
</evidence>
<name>A0A1U7UI95_CARSF</name>
<comment type="subunit">
    <text evidence="6">Microtubule inner protein component of sperm flagellar doublet microtubules. Interacts with CFAP53, ODAD1 and ODAD3; the interactions link the outer dynein arms docking complex (ODA-DC) to the internal microtubule inner proteins (MIP) in cilium axoneme.</text>
</comment>
<evidence type="ECO:0000313" key="9">
    <source>
        <dbReference type="RefSeq" id="XP_008071979.1"/>
    </source>
</evidence>
<dbReference type="Proteomes" id="UP000189704">
    <property type="component" value="Unplaced"/>
</dbReference>
<evidence type="ECO:0000313" key="8">
    <source>
        <dbReference type="Proteomes" id="UP000189704"/>
    </source>
</evidence>
<evidence type="ECO:0000256" key="4">
    <source>
        <dbReference type="ARBA" id="ARBA00023273"/>
    </source>
</evidence>
<feature type="region of interest" description="Disordered" evidence="7">
    <location>
        <begin position="1"/>
        <end position="28"/>
    </location>
</feature>
<dbReference type="Pfam" id="PF14892">
    <property type="entry name" value="PIRC1_2"/>
    <property type="match status" value="1"/>
</dbReference>
<dbReference type="GO" id="GO:0005879">
    <property type="term" value="C:axonemal microtubule"/>
    <property type="evidence" value="ECO:0007669"/>
    <property type="project" value="Ensembl"/>
</dbReference>
<dbReference type="PANTHER" id="PTHR20899:SF1">
    <property type="entry name" value="PIERCER OF MICROTUBULE WALL 1 PROTEIN"/>
    <property type="match status" value="1"/>
</dbReference>
<dbReference type="CTD" id="138162"/>
<sequence>MSEENPRECVEPAESKAKAPPEKTSDYYRVSENLPPRFNNPGWFRGYRTKESVSVFRTSNQAYGSRAPTVHEMPKAFYPNSNKFSRQLAASGMFRNNTFNVCMDKSIVTGPGNHITPCDRLNFHPSYNVNKPSICN</sequence>
<feature type="compositionally biased region" description="Basic and acidic residues" evidence="7">
    <location>
        <begin position="1"/>
        <end position="26"/>
    </location>
</feature>
<gene>
    <name evidence="9" type="primary">CUNH9orf116</name>
</gene>
<comment type="similarity">
    <text evidence="5">Belongs to the PIERCE1 family.</text>
</comment>
<dbReference type="AlphaFoldDB" id="A0A1U7UI95"/>
<keyword evidence="8" id="KW-1185">Reference proteome</keyword>
<comment type="subcellular location">
    <subcellularLocation>
        <location evidence="1">Cytoplasm</location>
        <location evidence="1">Cytoskeleton</location>
        <location evidence="1">Cilium axoneme</location>
    </subcellularLocation>
</comment>
<dbReference type="STRING" id="1868482.ENSTSYP00000019051"/>
<keyword evidence="2" id="KW-0963">Cytoplasm</keyword>
<proteinExistence type="inferred from homology"/>
<evidence type="ECO:0000256" key="5">
    <source>
        <dbReference type="ARBA" id="ARBA00038014"/>
    </source>
</evidence>
<dbReference type="PANTHER" id="PTHR20899">
    <property type="entry name" value="PIERCE HOMOLOG"/>
    <property type="match status" value="1"/>
</dbReference>
<reference evidence="9" key="1">
    <citation type="submission" date="2025-08" db="UniProtKB">
        <authorList>
            <consortium name="RefSeq"/>
        </authorList>
    </citation>
    <scope>IDENTIFICATION</scope>
</reference>
<evidence type="ECO:0000256" key="2">
    <source>
        <dbReference type="ARBA" id="ARBA00022490"/>
    </source>
</evidence>
<dbReference type="KEGG" id="csyr:103276383"/>
<dbReference type="OMA" id="MFRNNTF"/>
<accession>A0A1U7UI95</accession>
<protein>
    <submittedName>
        <fullName evidence="9">UPF0691 protein C9orf116 homolog isoform X1</fullName>
    </submittedName>
</protein>
<keyword evidence="4" id="KW-0966">Cell projection</keyword>
<dbReference type="GO" id="GO:0035082">
    <property type="term" value="P:axoneme assembly"/>
    <property type="evidence" value="ECO:0007669"/>
    <property type="project" value="InterPro"/>
</dbReference>
<dbReference type="GeneID" id="103276383"/>
<evidence type="ECO:0000256" key="7">
    <source>
        <dbReference type="SAM" id="MobiDB-lite"/>
    </source>
</evidence>
<dbReference type="InterPro" id="IPR026507">
    <property type="entry name" value="PIRC1/2"/>
</dbReference>
<dbReference type="RefSeq" id="XP_008071979.1">
    <property type="nucleotide sequence ID" value="XM_008073788.1"/>
</dbReference>
<evidence type="ECO:0000256" key="1">
    <source>
        <dbReference type="ARBA" id="ARBA00004430"/>
    </source>
</evidence>
<evidence type="ECO:0000256" key="3">
    <source>
        <dbReference type="ARBA" id="ARBA00023212"/>
    </source>
</evidence>
<organism evidence="8 9">
    <name type="scientific">Carlito syrichta</name>
    <name type="common">Philippine tarsier</name>
    <name type="synonym">Tarsius syrichta</name>
    <dbReference type="NCBI Taxonomy" id="1868482"/>
    <lineage>
        <taxon>Eukaryota</taxon>
        <taxon>Metazoa</taxon>
        <taxon>Chordata</taxon>
        <taxon>Craniata</taxon>
        <taxon>Vertebrata</taxon>
        <taxon>Euteleostomi</taxon>
        <taxon>Mammalia</taxon>
        <taxon>Eutheria</taxon>
        <taxon>Euarchontoglires</taxon>
        <taxon>Primates</taxon>
        <taxon>Haplorrhini</taxon>
        <taxon>Tarsiiformes</taxon>
        <taxon>Tarsiidae</taxon>
        <taxon>Carlito</taxon>
    </lineage>
</organism>
<dbReference type="OrthoDB" id="546383at2759"/>